<feature type="domain" description="GerMN" evidence="1">
    <location>
        <begin position="88"/>
        <end position="185"/>
    </location>
</feature>
<sequence>MISRAWRPAAGVVAGLFVLPSVLSGCGLLDAANQVGESEESASPTSEASPSALKVPLYWIGATGKSSFLYREYHDYKADDAASRGDVVATAVSMLTRVQPRDPDYHNPWNPAGSVGSSMSKDGTLTLNLSSDAFDHSISADEANLAVQQLVYTATASAAVGGISDAGPSTKVIVLVDGHRGYKFGNQTLGQTVVRDEAVAAPLWIIDPEQNSVFGTTTTVKMVATNVASRVYWDIRKNGSEVAAGSEDLSGDDSGLQEIQFSRNLAEGDYTIRIYIKTEDLKDPGLAVSDQEVSLYDDHQFTVNK</sequence>
<name>A0A7K1LGP4_9MICC</name>
<reference evidence="2 3" key="1">
    <citation type="submission" date="2019-12" db="EMBL/GenBank/DDBJ databases">
        <authorList>
            <person name="Li J."/>
            <person name="Shi Y."/>
            <person name="Xu G."/>
            <person name="Xiao D."/>
            <person name="Ran X."/>
        </authorList>
    </citation>
    <scope>NUCLEOTIDE SEQUENCE [LARGE SCALE GENOMIC DNA]</scope>
    <source>
        <strain evidence="2 3">JCM 15915</strain>
    </source>
</reference>
<evidence type="ECO:0000313" key="2">
    <source>
        <dbReference type="EMBL" id="MUN54361.1"/>
    </source>
</evidence>
<dbReference type="AlphaFoldDB" id="A0A7K1LGP4"/>
<dbReference type="OrthoDB" id="4843507at2"/>
<dbReference type="EMBL" id="WOGT01000001">
    <property type="protein sequence ID" value="MUN54361.1"/>
    <property type="molecule type" value="Genomic_DNA"/>
</dbReference>
<organism evidence="2 3">
    <name type="scientific">Rothia koreensis</name>
    <dbReference type="NCBI Taxonomy" id="592378"/>
    <lineage>
        <taxon>Bacteria</taxon>
        <taxon>Bacillati</taxon>
        <taxon>Actinomycetota</taxon>
        <taxon>Actinomycetes</taxon>
        <taxon>Micrococcales</taxon>
        <taxon>Micrococcaceae</taxon>
        <taxon>Rothia</taxon>
    </lineage>
</organism>
<dbReference type="InterPro" id="IPR019606">
    <property type="entry name" value="GerMN"/>
</dbReference>
<keyword evidence="3" id="KW-1185">Reference proteome</keyword>
<gene>
    <name evidence="2" type="ORF">GMA10_03880</name>
</gene>
<proteinExistence type="predicted"/>
<dbReference type="Proteomes" id="UP000462152">
    <property type="component" value="Unassembled WGS sequence"/>
</dbReference>
<comment type="caution">
    <text evidence="2">The sequence shown here is derived from an EMBL/GenBank/DDBJ whole genome shotgun (WGS) entry which is preliminary data.</text>
</comment>
<evidence type="ECO:0000313" key="3">
    <source>
        <dbReference type="Proteomes" id="UP000462152"/>
    </source>
</evidence>
<dbReference type="PROSITE" id="PS51257">
    <property type="entry name" value="PROKAR_LIPOPROTEIN"/>
    <property type="match status" value="1"/>
</dbReference>
<protein>
    <recommendedName>
        <fullName evidence="1">GerMN domain-containing protein</fullName>
    </recommendedName>
</protein>
<dbReference type="RefSeq" id="WP_129314408.1">
    <property type="nucleotide sequence ID" value="NZ_NOIQ01000001.1"/>
</dbReference>
<evidence type="ECO:0000259" key="1">
    <source>
        <dbReference type="SMART" id="SM00909"/>
    </source>
</evidence>
<dbReference type="SMART" id="SM00909">
    <property type="entry name" value="Germane"/>
    <property type="match status" value="1"/>
</dbReference>
<accession>A0A7K1LGP4</accession>
<dbReference type="Pfam" id="PF10646">
    <property type="entry name" value="Germane"/>
    <property type="match status" value="1"/>
</dbReference>